<evidence type="ECO:0000256" key="5">
    <source>
        <dbReference type="SAM" id="MobiDB-lite"/>
    </source>
</evidence>
<accession>A0ABN2VWL6</accession>
<keyword evidence="8" id="KW-1185">Reference proteome</keyword>
<evidence type="ECO:0000259" key="6">
    <source>
        <dbReference type="Pfam" id="PF01494"/>
    </source>
</evidence>
<feature type="region of interest" description="Disordered" evidence="5">
    <location>
        <begin position="1"/>
        <end position="23"/>
    </location>
</feature>
<dbReference type="InterPro" id="IPR050641">
    <property type="entry name" value="RIFMO-like"/>
</dbReference>
<dbReference type="InterPro" id="IPR036249">
    <property type="entry name" value="Thioredoxin-like_sf"/>
</dbReference>
<dbReference type="PANTHER" id="PTHR43004">
    <property type="entry name" value="TRK SYSTEM POTASSIUM UPTAKE PROTEIN"/>
    <property type="match status" value="1"/>
</dbReference>
<reference evidence="7 8" key="1">
    <citation type="journal article" date="2019" name="Int. J. Syst. Evol. Microbiol.">
        <title>The Global Catalogue of Microorganisms (GCM) 10K type strain sequencing project: providing services to taxonomists for standard genome sequencing and annotation.</title>
        <authorList>
            <consortium name="The Broad Institute Genomics Platform"/>
            <consortium name="The Broad Institute Genome Sequencing Center for Infectious Disease"/>
            <person name="Wu L."/>
            <person name="Ma J."/>
        </authorList>
    </citation>
    <scope>NUCLEOTIDE SEQUENCE [LARGE SCALE GENOMIC DNA]</scope>
    <source>
        <strain evidence="7 8">JCM 15478</strain>
    </source>
</reference>
<dbReference type="Gene3D" id="3.50.50.60">
    <property type="entry name" value="FAD/NAD(P)-binding domain"/>
    <property type="match status" value="1"/>
</dbReference>
<dbReference type="InterPro" id="IPR036188">
    <property type="entry name" value="FAD/NAD-bd_sf"/>
</dbReference>
<evidence type="ECO:0000256" key="3">
    <source>
        <dbReference type="ARBA" id="ARBA00022630"/>
    </source>
</evidence>
<protein>
    <submittedName>
        <fullName evidence="7">FAD-dependent oxidoreductase</fullName>
    </submittedName>
</protein>
<comment type="cofactor">
    <cofactor evidence="1">
        <name>FAD</name>
        <dbReference type="ChEBI" id="CHEBI:57692"/>
    </cofactor>
</comment>
<name>A0ABN2VWL6_9ACTN</name>
<dbReference type="InterPro" id="IPR002938">
    <property type="entry name" value="FAD-bd"/>
</dbReference>
<evidence type="ECO:0000256" key="4">
    <source>
        <dbReference type="ARBA" id="ARBA00022827"/>
    </source>
</evidence>
<dbReference type="EMBL" id="BAAAPE010000007">
    <property type="protein sequence ID" value="GAA2074696.1"/>
    <property type="molecule type" value="Genomic_DNA"/>
</dbReference>
<dbReference type="SUPFAM" id="SSF52833">
    <property type="entry name" value="Thioredoxin-like"/>
    <property type="match status" value="1"/>
</dbReference>
<dbReference type="RefSeq" id="WP_344527824.1">
    <property type="nucleotide sequence ID" value="NZ_BAAAPE010000007.1"/>
</dbReference>
<keyword evidence="4" id="KW-0274">FAD</keyword>
<feature type="compositionally biased region" description="Gly residues" evidence="5">
    <location>
        <begin position="12"/>
        <end position="22"/>
    </location>
</feature>
<evidence type="ECO:0000256" key="2">
    <source>
        <dbReference type="ARBA" id="ARBA00007801"/>
    </source>
</evidence>
<proteinExistence type="inferred from homology"/>
<dbReference type="Gene3D" id="3.40.30.120">
    <property type="match status" value="1"/>
</dbReference>
<keyword evidence="3" id="KW-0285">Flavoprotein</keyword>
<gene>
    <name evidence="7" type="ORF">GCM10009801_28830</name>
</gene>
<dbReference type="PANTHER" id="PTHR43004:SF19">
    <property type="entry name" value="BINDING MONOOXYGENASE, PUTATIVE (JCVI)-RELATED"/>
    <property type="match status" value="1"/>
</dbReference>
<organism evidence="7 8">
    <name type="scientific">Streptomyces albiaxialis</name>
    <dbReference type="NCBI Taxonomy" id="329523"/>
    <lineage>
        <taxon>Bacteria</taxon>
        <taxon>Bacillati</taxon>
        <taxon>Actinomycetota</taxon>
        <taxon>Actinomycetes</taxon>
        <taxon>Kitasatosporales</taxon>
        <taxon>Streptomycetaceae</taxon>
        <taxon>Streptomyces</taxon>
    </lineage>
</organism>
<comment type="similarity">
    <text evidence="2">Belongs to the PheA/TfdB FAD monooxygenase family.</text>
</comment>
<feature type="compositionally biased region" description="Basic and acidic residues" evidence="5">
    <location>
        <begin position="1"/>
        <end position="11"/>
    </location>
</feature>
<sequence>MSEFNGVKEKGTGTGARAGTDGGTEVLIVGAGPTGLALACDLARRGVRARLVEASGGLFPGSRGKGLQPRTLEVLDDLGLVDAVLRDGGPYPRMRTWEDGRPTGEHDMVERAEGPGVPYREVWMLPQWRTQELLYERLRALGGDVEFGARLTGLDQDADGVTAHLADGPPVQAAWLVAADGGRSTVRNALGVRMNGESLTERPTLIADIRVEGIDALHWHVWPSAEGGALALCPLAGTGTFQLVALDAGLGESDDRLARVRRLVAARSHLDAEQVKEVCWASDFRASAALADRFQEGRVLLAGDAAHIHSPAGGQGLNTSVQDAYNLGWKLGLVLRGHAAPALLETYEEERAPLAAGMLGLSTRLHRTGGTRRGHETHQLDLSYRDGSLAWERRAAPPEDGLRAGDRAPDAACPLPDGTSLRLFDAYRGPHFTLLALGGARPPEDLPPHVRPYEVPSAPGYPERALCLVRPDGYVALLTETPGDVMDWLRSL</sequence>
<feature type="domain" description="FAD-binding" evidence="6">
    <location>
        <begin position="24"/>
        <end position="359"/>
    </location>
</feature>
<dbReference type="Gene3D" id="3.30.70.2450">
    <property type="match status" value="1"/>
</dbReference>
<dbReference type="Pfam" id="PF01494">
    <property type="entry name" value="FAD_binding_3"/>
    <property type="match status" value="1"/>
</dbReference>
<comment type="caution">
    <text evidence="7">The sequence shown here is derived from an EMBL/GenBank/DDBJ whole genome shotgun (WGS) entry which is preliminary data.</text>
</comment>
<dbReference type="PRINTS" id="PR00420">
    <property type="entry name" value="RNGMNOXGNASE"/>
</dbReference>
<evidence type="ECO:0000313" key="7">
    <source>
        <dbReference type="EMBL" id="GAA2074696.1"/>
    </source>
</evidence>
<dbReference type="SUPFAM" id="SSF51905">
    <property type="entry name" value="FAD/NAD(P)-binding domain"/>
    <property type="match status" value="1"/>
</dbReference>
<evidence type="ECO:0000256" key="1">
    <source>
        <dbReference type="ARBA" id="ARBA00001974"/>
    </source>
</evidence>
<dbReference type="NCBIfam" id="NF004832">
    <property type="entry name" value="PRK06184.1"/>
    <property type="match status" value="1"/>
</dbReference>
<dbReference type="Proteomes" id="UP001500016">
    <property type="component" value="Unassembled WGS sequence"/>
</dbReference>
<evidence type="ECO:0000313" key="8">
    <source>
        <dbReference type="Proteomes" id="UP001500016"/>
    </source>
</evidence>